<dbReference type="GO" id="GO:0015074">
    <property type="term" value="P:DNA integration"/>
    <property type="evidence" value="ECO:0007669"/>
    <property type="project" value="InterPro"/>
</dbReference>
<dbReference type="Pfam" id="PF18701">
    <property type="entry name" value="DUF5641"/>
    <property type="match status" value="1"/>
</dbReference>
<dbReference type="InterPro" id="IPR000477">
    <property type="entry name" value="RT_dom"/>
</dbReference>
<dbReference type="Pfam" id="PF17921">
    <property type="entry name" value="Integrase_H2C2"/>
    <property type="match status" value="1"/>
</dbReference>
<proteinExistence type="predicted"/>
<reference evidence="4" key="1">
    <citation type="submission" date="2025-08" db="UniProtKB">
        <authorList>
            <consortium name="RefSeq"/>
        </authorList>
    </citation>
    <scope>IDENTIFICATION</scope>
    <source>
        <strain evidence="4">Wakin</strain>
        <tissue evidence="4">Muscle</tissue>
    </source>
</reference>
<dbReference type="Pfam" id="PF00078">
    <property type="entry name" value="RVT_1"/>
    <property type="match status" value="1"/>
</dbReference>
<dbReference type="InterPro" id="IPR036397">
    <property type="entry name" value="RNaseH_sf"/>
</dbReference>
<evidence type="ECO:0000259" key="2">
    <source>
        <dbReference type="PROSITE" id="PS50994"/>
    </source>
</evidence>
<dbReference type="InterPro" id="IPR040676">
    <property type="entry name" value="DUF5641"/>
</dbReference>
<dbReference type="Gene3D" id="3.10.10.10">
    <property type="entry name" value="HIV Type 1 Reverse Transcriptase, subunit A, domain 1"/>
    <property type="match status" value="1"/>
</dbReference>
<name>A0A6P6NUF3_CARAU</name>
<dbReference type="OrthoDB" id="10056126at2759"/>
<feature type="region of interest" description="Disordered" evidence="1">
    <location>
        <begin position="137"/>
        <end position="202"/>
    </location>
</feature>
<feature type="compositionally biased region" description="Low complexity" evidence="1">
    <location>
        <begin position="584"/>
        <end position="597"/>
    </location>
</feature>
<dbReference type="InterPro" id="IPR008042">
    <property type="entry name" value="Retrotrans_Pao"/>
</dbReference>
<feature type="region of interest" description="Disordered" evidence="1">
    <location>
        <begin position="559"/>
        <end position="598"/>
    </location>
</feature>
<dbReference type="CDD" id="cd01644">
    <property type="entry name" value="RT_pepA17"/>
    <property type="match status" value="1"/>
</dbReference>
<evidence type="ECO:0000313" key="3">
    <source>
        <dbReference type="Proteomes" id="UP000515129"/>
    </source>
</evidence>
<feature type="compositionally biased region" description="Low complexity" evidence="1">
    <location>
        <begin position="153"/>
        <end position="178"/>
    </location>
</feature>
<dbReference type="PROSITE" id="PS50994">
    <property type="entry name" value="INTEGRASE"/>
    <property type="match status" value="1"/>
</dbReference>
<feature type="compositionally biased region" description="Basic and acidic residues" evidence="1">
    <location>
        <begin position="27"/>
        <end position="38"/>
    </location>
</feature>
<sequence length="1997" mass="225200">MSSKEQATSLPQTETSDRPSRHRRTPRHLEEYHVDYGHHRPALSSPPTEEVQVEQRGAAAAVGLASQSRTVSRQGEHPDTSSMDLLSMSSLRKMLKTISDKEKDEAADMAALHSKLQQYEKRQRRRKELMEHITSFLREEEDEEDDQSEKHITPPVRSPSVTSPRLPPSSHTTPSQSPDIELPTQGCVSDMQKNASKSPAEAEDFNSGFVPICPVSSIPLYSPVSSGTIPTVSHQQQPAIRAETVPPLFTKQSPIYDAGKAFQPQVQPPLMAPKPVYQHLNAVYGHLTGSPSQQQFTALPTASFATPHYTLMTPAASVSQTQPRVPVMTLNPPAFDTPSLQPFNKALNPTEYFVPQRPLHAAPQPKIPDFVNDNEREFANLKLALDNLLEPHAELDEKYKYHILLEHLKLPEAQMIGQSCRHHLYPYSAAMQALQLQYGQPHQLAQSEIAAILTAPEVKPNDAHSFQSFALRVHLLVSMLLSLEGTRGMELNCCSHVDRLLSKLPKYLRDGFIEFLQLRGKLNSPSINPYNLQDFAGWLQVKAQQQRLSSRLVQRYQYERAPSSSKEKNAAKPKSQSTTLYHGVSPTETKPSSSPKVSWKRTSPKVICLFCGSKDHYITRCSSIREQPVAELCKWISEEKRCWKCARSHAPETCNLKKPCSDCGGIHLQVLHGVAQSYTTNTASANSESRIYLLPSIASGRVLLKVVPVLLHHRSKTFETYAILDDGAQRTMILPTAVQQLQLKGEPETLALRTVRPDTTHLSGTKVTFEISPRNNPEKRYQVLGAFTASGLDLVEQTYPVQALRRRYAHLRGVPLQPFHKVHPLVLIGSDQVHLITAKEPIRQGTKGGPVAVHTALGWALQGAVMGTTDQAPVQQCFFISTAHTDDLLYRNVERLWQLDVLPFRNEKLVVRSRQDNEAMQLLESQTQQVSVQGVQRYATPLLWKTGALKLKGSMQSVLANLRSTERRLQKDHVKASIYSGEIAKLIEADYVAKLNQREAAQAEESWYLPHHLVSHNNKPRLVFNCSFKHQGLSLNNQLLPGPALGPSLLGVLLRFREHHVAVSADIKGMFHQVRLLPKDRPYLRFIWRDLQSENPPDVYEWQVLPFGTTSSPCCAIFALQHHAHNSEAEYPGLQEIVHQSFYVDNCLTSFRTVAAAKQKVDQLRSMLAKGGFDLRQWASSHPAVIAHLPTEARSSATEQWLVQTHVDPMEPTLGLRWNCATDSLGYHYRPIEHAALTMRTAYQVLASQYDPLGFILPFTTRAKVIIQQLWTKKRDWDDPNLPPTLKAAWIIWESELEHLRTVSIPRCYLTAFTTPAEQNISLHVFCDASEKAYGAVAYFAIQSDSVIHVSFIMARSRVAPKRQQSMPRLELCAALAGAQLAKLVRNETTLSISQTILWTDSLTVLEWIQSDSCRYKVFVGTRVSEIQELTDHRSWRYVNTQDNPADDITRGKSLQSLAEPSRWSQGPPFLKQNEEHWPKKPELTQSEVVSELKGLPSYCLIAFDIVSNLPDSTQFKSWCELVEATRRACHGAATSDCASSEPITSKEAEAVLIRACQLQSFPEEVAALKAKKPVPARSRLVSLAPEWDTLKNMIRVGGRLRRLANSDPEQIHPIVLDPRHTITKLLIKEFDERLLHPGAERVYAEIRRQYWILRGRQAIKYHQLHCLSCQRWRAQPKVPQMADLPPERLRLLCPPFHSTGVDCFGPYLVKIGRRNEKRWGIIFKCLTTKAVHIELLNSMDVDAFLLALRRFIARRGKPHEIRSDCGTNFRGADRELREAFSIMEPELKVQLSDYQISFMFNPPSAPHFGGIWEREVRSIKNALQVALGMQAVTEDVLSTVLVEVEGILNSKPLGYASSDVADMDPITPNILLMGRRDASLPQVAYAPGDMGRRRWRHCQNMVDQFWIHFTRNYLPTLQTRQKWHKASKNLEVDSVVLIVDPQLPRAQWPIGRVRKTLPSSDGCVRTAEIVVNGKVYTRPVARLIELPALEGNTKDI</sequence>
<dbReference type="SUPFAM" id="SSF56672">
    <property type="entry name" value="DNA/RNA polymerases"/>
    <property type="match status" value="1"/>
</dbReference>
<feature type="region of interest" description="Disordered" evidence="1">
    <location>
        <begin position="1"/>
        <end position="87"/>
    </location>
</feature>
<dbReference type="GO" id="GO:0003676">
    <property type="term" value="F:nucleic acid binding"/>
    <property type="evidence" value="ECO:0007669"/>
    <property type="project" value="InterPro"/>
</dbReference>
<dbReference type="InterPro" id="IPR012337">
    <property type="entry name" value="RNaseH-like_sf"/>
</dbReference>
<dbReference type="InterPro" id="IPR001584">
    <property type="entry name" value="Integrase_cat-core"/>
</dbReference>
<keyword evidence="3" id="KW-1185">Reference proteome</keyword>
<dbReference type="PANTHER" id="PTHR47331">
    <property type="entry name" value="PHD-TYPE DOMAIN-CONTAINING PROTEIN"/>
    <property type="match status" value="1"/>
</dbReference>
<dbReference type="SUPFAM" id="SSF53098">
    <property type="entry name" value="Ribonuclease H-like"/>
    <property type="match status" value="1"/>
</dbReference>
<dbReference type="InterPro" id="IPR043502">
    <property type="entry name" value="DNA/RNA_pol_sf"/>
</dbReference>
<accession>A0A6P6NUF3</accession>
<evidence type="ECO:0000313" key="4">
    <source>
        <dbReference type="RefSeq" id="XP_026112442.1"/>
    </source>
</evidence>
<protein>
    <submittedName>
        <fullName evidence="4">Uncharacterized protein LOC113091249</fullName>
    </submittedName>
</protein>
<feature type="domain" description="Integrase catalytic" evidence="2">
    <location>
        <begin position="1691"/>
        <end position="1877"/>
    </location>
</feature>
<dbReference type="Gene3D" id="3.30.420.10">
    <property type="entry name" value="Ribonuclease H-like superfamily/Ribonuclease H"/>
    <property type="match status" value="1"/>
</dbReference>
<dbReference type="InterPro" id="IPR041588">
    <property type="entry name" value="Integrase_H2C2"/>
</dbReference>
<evidence type="ECO:0000256" key="1">
    <source>
        <dbReference type="SAM" id="MobiDB-lite"/>
    </source>
</evidence>
<organism evidence="3 4">
    <name type="scientific">Carassius auratus</name>
    <name type="common">Goldfish</name>
    <dbReference type="NCBI Taxonomy" id="7957"/>
    <lineage>
        <taxon>Eukaryota</taxon>
        <taxon>Metazoa</taxon>
        <taxon>Chordata</taxon>
        <taxon>Craniata</taxon>
        <taxon>Vertebrata</taxon>
        <taxon>Euteleostomi</taxon>
        <taxon>Actinopterygii</taxon>
        <taxon>Neopterygii</taxon>
        <taxon>Teleostei</taxon>
        <taxon>Ostariophysi</taxon>
        <taxon>Cypriniformes</taxon>
        <taxon>Cyprinidae</taxon>
        <taxon>Cyprininae</taxon>
        <taxon>Carassius</taxon>
    </lineage>
</organism>
<dbReference type="PANTHER" id="PTHR47331:SF5">
    <property type="entry name" value="RIBONUCLEASE H"/>
    <property type="match status" value="1"/>
</dbReference>
<gene>
    <name evidence="4" type="primary">LOC113091249</name>
</gene>
<dbReference type="KEGG" id="caua:113091249"/>
<dbReference type="Pfam" id="PF05380">
    <property type="entry name" value="Peptidase_A17"/>
    <property type="match status" value="1"/>
</dbReference>
<feature type="compositionally biased region" description="Polar residues" evidence="1">
    <location>
        <begin position="1"/>
        <end position="14"/>
    </location>
</feature>
<dbReference type="Proteomes" id="UP000515129">
    <property type="component" value="Unplaced"/>
</dbReference>
<dbReference type="RefSeq" id="XP_026112442.1">
    <property type="nucleotide sequence ID" value="XM_026256657.1"/>
</dbReference>
<feature type="region of interest" description="Disordered" evidence="1">
    <location>
        <begin position="1457"/>
        <end position="1478"/>
    </location>
</feature>
<dbReference type="GeneID" id="113091249"/>